<dbReference type="GeneID" id="19899856"/>
<feature type="region of interest" description="Disordered" evidence="1">
    <location>
        <begin position="28"/>
        <end position="67"/>
    </location>
</feature>
<dbReference type="EMBL" id="JH767562">
    <property type="protein sequence ID" value="EON63318.1"/>
    <property type="molecule type" value="Genomic_DNA"/>
</dbReference>
<protein>
    <submittedName>
        <fullName evidence="2">Uncharacterized protein</fullName>
    </submittedName>
</protein>
<dbReference type="AlphaFoldDB" id="R7YN74"/>
<keyword evidence="3" id="KW-1185">Reference proteome</keyword>
<dbReference type="Proteomes" id="UP000016924">
    <property type="component" value="Unassembled WGS sequence"/>
</dbReference>
<organism evidence="2 3">
    <name type="scientific">Coniosporium apollinis (strain CBS 100218)</name>
    <name type="common">Rock-inhabiting black yeast</name>
    <dbReference type="NCBI Taxonomy" id="1168221"/>
    <lineage>
        <taxon>Eukaryota</taxon>
        <taxon>Fungi</taxon>
        <taxon>Dikarya</taxon>
        <taxon>Ascomycota</taxon>
        <taxon>Pezizomycotina</taxon>
        <taxon>Dothideomycetes</taxon>
        <taxon>Dothideomycetes incertae sedis</taxon>
        <taxon>Coniosporium</taxon>
    </lineage>
</organism>
<feature type="region of interest" description="Disordered" evidence="1">
    <location>
        <begin position="1"/>
        <end position="20"/>
    </location>
</feature>
<evidence type="ECO:0000313" key="2">
    <source>
        <dbReference type="EMBL" id="EON63318.1"/>
    </source>
</evidence>
<name>R7YN74_CONA1</name>
<evidence type="ECO:0000256" key="1">
    <source>
        <dbReference type="SAM" id="MobiDB-lite"/>
    </source>
</evidence>
<gene>
    <name evidence="2" type="ORF">W97_02545</name>
</gene>
<dbReference type="HOGENOM" id="CLU_946695_0_0_1"/>
<sequence>MARAETVPPSGHGSKSLPIPVGTRLEASLIFAQQHGSSNNNSNSPHSRPRPRKSKSESSSSSDKCRRIKCRSAETTTPIIRTLGEEDFNTVIRNFTLHGAKILRNDSPLMNVLDEWVTKYLQQRSEELETFLRDVDPGLADQLALRRAELQTDISSAYSMPNSGIAIGSSLIHGPRTYDGPLPDSGELVSLISYLHKGPLLAGFYYTRDRYDEANSGKQAYDTLQGTREDLAYKLMDLEIEKNGVEDGYFDQMVLNRHAFKDVNPIAPVELIVRISSQVQRPSALGMVIHDYAS</sequence>
<accession>R7YN74</accession>
<dbReference type="RefSeq" id="XP_007778635.1">
    <property type="nucleotide sequence ID" value="XM_007780445.1"/>
</dbReference>
<dbReference type="OrthoDB" id="10578209at2759"/>
<evidence type="ECO:0000313" key="3">
    <source>
        <dbReference type="Proteomes" id="UP000016924"/>
    </source>
</evidence>
<feature type="compositionally biased region" description="Low complexity" evidence="1">
    <location>
        <begin position="37"/>
        <end position="46"/>
    </location>
</feature>
<reference evidence="3" key="1">
    <citation type="submission" date="2012-06" db="EMBL/GenBank/DDBJ databases">
        <title>The genome sequence of Coniosporium apollinis CBS 100218.</title>
        <authorList>
            <consortium name="The Broad Institute Genome Sequencing Platform"/>
            <person name="Cuomo C."/>
            <person name="Gorbushina A."/>
            <person name="Noack S."/>
            <person name="Walker B."/>
            <person name="Young S.K."/>
            <person name="Zeng Q."/>
            <person name="Gargeya S."/>
            <person name="Fitzgerald M."/>
            <person name="Haas B."/>
            <person name="Abouelleil A."/>
            <person name="Alvarado L."/>
            <person name="Arachchi H.M."/>
            <person name="Berlin A.M."/>
            <person name="Chapman S.B."/>
            <person name="Goldberg J."/>
            <person name="Griggs A."/>
            <person name="Gujja S."/>
            <person name="Hansen M."/>
            <person name="Howarth C."/>
            <person name="Imamovic A."/>
            <person name="Larimer J."/>
            <person name="McCowan C."/>
            <person name="Montmayeur A."/>
            <person name="Murphy C."/>
            <person name="Neiman D."/>
            <person name="Pearson M."/>
            <person name="Priest M."/>
            <person name="Roberts A."/>
            <person name="Saif S."/>
            <person name="Shea T."/>
            <person name="Sisk P."/>
            <person name="Sykes S."/>
            <person name="Wortman J."/>
            <person name="Nusbaum C."/>
            <person name="Birren B."/>
        </authorList>
    </citation>
    <scope>NUCLEOTIDE SEQUENCE [LARGE SCALE GENOMIC DNA]</scope>
    <source>
        <strain evidence="3">CBS 100218</strain>
    </source>
</reference>
<proteinExistence type="predicted"/>